<keyword evidence="7" id="KW-0804">Transcription</keyword>
<evidence type="ECO:0000313" key="7">
    <source>
        <dbReference type="EMBL" id="MFC5500517.1"/>
    </source>
</evidence>
<keyword evidence="5 7" id="KW-0067">ATP-binding</keyword>
<evidence type="ECO:0000256" key="1">
    <source>
        <dbReference type="ARBA" id="ARBA00005417"/>
    </source>
</evidence>
<evidence type="ECO:0000256" key="5">
    <source>
        <dbReference type="ARBA" id="ARBA00022840"/>
    </source>
</evidence>
<organism evidence="7 8">
    <name type="scientific">Caenimonas terrae</name>
    <dbReference type="NCBI Taxonomy" id="696074"/>
    <lineage>
        <taxon>Bacteria</taxon>
        <taxon>Pseudomonadati</taxon>
        <taxon>Pseudomonadota</taxon>
        <taxon>Betaproteobacteria</taxon>
        <taxon>Burkholderiales</taxon>
        <taxon>Comamonadaceae</taxon>
        <taxon>Caenimonas</taxon>
    </lineage>
</organism>
<dbReference type="SUPFAM" id="SSF52540">
    <property type="entry name" value="P-loop containing nucleoside triphosphate hydrolases"/>
    <property type="match status" value="1"/>
</dbReference>
<dbReference type="InterPro" id="IPR015860">
    <property type="entry name" value="ABC_transpr_TagH-like"/>
</dbReference>
<dbReference type="EMBL" id="JBHSMF010000015">
    <property type="protein sequence ID" value="MFC5500517.1"/>
    <property type="molecule type" value="Genomic_DNA"/>
</dbReference>
<dbReference type="CDD" id="cd03220">
    <property type="entry name" value="ABC_KpsT_Wzt"/>
    <property type="match status" value="1"/>
</dbReference>
<dbReference type="Proteomes" id="UP001596037">
    <property type="component" value="Unassembled WGS sequence"/>
</dbReference>
<dbReference type="InterPro" id="IPR003439">
    <property type="entry name" value="ABC_transporter-like_ATP-bd"/>
</dbReference>
<evidence type="ECO:0000259" key="6">
    <source>
        <dbReference type="PROSITE" id="PS50893"/>
    </source>
</evidence>
<keyword evidence="4" id="KW-0547">Nucleotide-binding</keyword>
<name>A0ABW0NKH7_9BURK</name>
<sequence length="413" mass="44488">MNGVTHQAGLVLRAEGLGKEYRLYDSPRQRLASLLTGKASHRSQWALRDVSFELRRGQCLGVIGDNGAGKSTLLKLIAGTLKPTAGSLTQAGRVTAILELGAGFHPEFSGRDNLFFGGSLIGIGQAQMKQLQDSIIEFSELGEAIDRPVKTYSSGMVVRLAFALVTAVEPDVLIVDEALAVGDQHFQKKCVERIEAFRENGCTILFCSHSLYHVRQLCDAALWLDGGKQRAWGPTERVLAGYESHVREQNQIGNVKPAGTLETAGDGADAQQRPAALASERRGAILSVNVAGLGAGQPPLLAGPDLKVEIVAQLAEGEQPHMGVMLEQSHGVGITVAATHADRTAPIRGADGLWRATVTFPDLPLHSGEFVLSAYLADSKGLVIYDEWHHCTFFAWEVPSLVPGLLQLPHRWD</sequence>
<protein>
    <submittedName>
        <fullName evidence="7">ABC transporter ATP-binding protein</fullName>
    </submittedName>
</protein>
<keyword evidence="7" id="KW-0240">DNA-directed RNA polymerase</keyword>
<dbReference type="PANTHER" id="PTHR46743:SF2">
    <property type="entry name" value="TEICHOIC ACIDS EXPORT ATP-BINDING PROTEIN TAGH"/>
    <property type="match status" value="1"/>
</dbReference>
<accession>A0ABW0NKH7</accession>
<evidence type="ECO:0000256" key="2">
    <source>
        <dbReference type="ARBA" id="ARBA00022448"/>
    </source>
</evidence>
<keyword evidence="3" id="KW-0472">Membrane</keyword>
<comment type="similarity">
    <text evidence="1">Belongs to the ABC transporter superfamily.</text>
</comment>
<evidence type="ECO:0000313" key="8">
    <source>
        <dbReference type="Proteomes" id="UP001596037"/>
    </source>
</evidence>
<dbReference type="InterPro" id="IPR003593">
    <property type="entry name" value="AAA+_ATPase"/>
</dbReference>
<dbReference type="PROSITE" id="PS50893">
    <property type="entry name" value="ABC_TRANSPORTER_2"/>
    <property type="match status" value="1"/>
</dbReference>
<keyword evidence="2" id="KW-0813">Transport</keyword>
<gene>
    <name evidence="7" type="ORF">ACFPOE_23445</name>
</gene>
<dbReference type="CDD" id="cd10147">
    <property type="entry name" value="Wzt_C-like"/>
    <property type="match status" value="1"/>
</dbReference>
<dbReference type="PANTHER" id="PTHR46743">
    <property type="entry name" value="TEICHOIC ACIDS EXPORT ATP-BINDING PROTEIN TAGH"/>
    <property type="match status" value="1"/>
</dbReference>
<dbReference type="Gene3D" id="3.40.50.300">
    <property type="entry name" value="P-loop containing nucleotide triphosphate hydrolases"/>
    <property type="match status" value="1"/>
</dbReference>
<dbReference type="GO" id="GO:0000428">
    <property type="term" value="C:DNA-directed RNA polymerase complex"/>
    <property type="evidence" value="ECO:0007669"/>
    <property type="project" value="UniProtKB-KW"/>
</dbReference>
<evidence type="ECO:0000256" key="3">
    <source>
        <dbReference type="ARBA" id="ARBA00022475"/>
    </source>
</evidence>
<comment type="caution">
    <text evidence="7">The sequence shown here is derived from an EMBL/GenBank/DDBJ whole genome shotgun (WGS) entry which is preliminary data.</text>
</comment>
<dbReference type="RefSeq" id="WP_376852764.1">
    <property type="nucleotide sequence ID" value="NZ_JBHSMF010000015.1"/>
</dbReference>
<dbReference type="SMART" id="SM00382">
    <property type="entry name" value="AAA"/>
    <property type="match status" value="1"/>
</dbReference>
<proteinExistence type="inferred from homology"/>
<evidence type="ECO:0000256" key="4">
    <source>
        <dbReference type="ARBA" id="ARBA00022741"/>
    </source>
</evidence>
<keyword evidence="8" id="KW-1185">Reference proteome</keyword>
<keyword evidence="3" id="KW-1003">Cell membrane</keyword>
<dbReference type="InterPro" id="IPR027417">
    <property type="entry name" value="P-loop_NTPase"/>
</dbReference>
<dbReference type="GO" id="GO:0005524">
    <property type="term" value="F:ATP binding"/>
    <property type="evidence" value="ECO:0007669"/>
    <property type="project" value="UniProtKB-KW"/>
</dbReference>
<feature type="domain" description="ABC transporter" evidence="6">
    <location>
        <begin position="29"/>
        <end position="251"/>
    </location>
</feature>
<reference evidence="8" key="1">
    <citation type="journal article" date="2019" name="Int. J. Syst. Evol. Microbiol.">
        <title>The Global Catalogue of Microorganisms (GCM) 10K type strain sequencing project: providing services to taxonomists for standard genome sequencing and annotation.</title>
        <authorList>
            <consortium name="The Broad Institute Genomics Platform"/>
            <consortium name="The Broad Institute Genome Sequencing Center for Infectious Disease"/>
            <person name="Wu L."/>
            <person name="Ma J."/>
        </authorList>
    </citation>
    <scope>NUCLEOTIDE SEQUENCE [LARGE SCALE GENOMIC DNA]</scope>
    <source>
        <strain evidence="8">CCUG 57401</strain>
    </source>
</reference>
<dbReference type="InterPro" id="IPR029439">
    <property type="entry name" value="Wzt_C"/>
</dbReference>
<dbReference type="InterPro" id="IPR050683">
    <property type="entry name" value="Bact_Polysacc_Export_ATP-bd"/>
</dbReference>
<dbReference type="Pfam" id="PF00005">
    <property type="entry name" value="ABC_tran"/>
    <property type="match status" value="1"/>
</dbReference>